<evidence type="ECO:0000256" key="2">
    <source>
        <dbReference type="SAM" id="SignalP"/>
    </source>
</evidence>
<dbReference type="Proteomes" id="UP001138686">
    <property type="component" value="Unassembled WGS sequence"/>
</dbReference>
<protein>
    <submittedName>
        <fullName evidence="4">T9SS type A sorting domain-containing protein</fullName>
    </submittedName>
</protein>
<feature type="domain" description="Secretion system C-terminal sorting" evidence="3">
    <location>
        <begin position="280"/>
        <end position="340"/>
    </location>
</feature>
<dbReference type="InterPro" id="IPR026444">
    <property type="entry name" value="Secre_tail"/>
</dbReference>
<proteinExistence type="predicted"/>
<dbReference type="RefSeq" id="WP_219051274.1">
    <property type="nucleotide sequence ID" value="NZ_JAHWDP010000001.1"/>
</dbReference>
<evidence type="ECO:0000259" key="3">
    <source>
        <dbReference type="Pfam" id="PF18962"/>
    </source>
</evidence>
<reference evidence="4" key="1">
    <citation type="submission" date="2021-07" db="EMBL/GenBank/DDBJ databases">
        <title>Aureisphaera sp. CAU 1614 isolated from sea sediment.</title>
        <authorList>
            <person name="Kim W."/>
        </authorList>
    </citation>
    <scope>NUCLEOTIDE SEQUENCE</scope>
    <source>
        <strain evidence="4">CAU 1614</strain>
    </source>
</reference>
<keyword evidence="1 2" id="KW-0732">Signal</keyword>
<dbReference type="EMBL" id="JAHWDP010000001">
    <property type="protein sequence ID" value="MBW2937133.1"/>
    <property type="molecule type" value="Genomic_DNA"/>
</dbReference>
<feature type="signal peptide" evidence="2">
    <location>
        <begin position="1"/>
        <end position="18"/>
    </location>
</feature>
<organism evidence="4 5">
    <name type="scientific">Halomarinibacterium sedimenti</name>
    <dbReference type="NCBI Taxonomy" id="2857106"/>
    <lineage>
        <taxon>Bacteria</taxon>
        <taxon>Pseudomonadati</taxon>
        <taxon>Bacteroidota</taxon>
        <taxon>Flavobacteriia</taxon>
        <taxon>Flavobacteriales</taxon>
        <taxon>Flavobacteriaceae</taxon>
        <taxon>Halomarinibacterium</taxon>
    </lineage>
</organism>
<feature type="chain" id="PRO_5040898218" evidence="2">
    <location>
        <begin position="19"/>
        <end position="346"/>
    </location>
</feature>
<dbReference type="NCBIfam" id="TIGR04183">
    <property type="entry name" value="Por_Secre_tail"/>
    <property type="match status" value="1"/>
</dbReference>
<keyword evidence="5" id="KW-1185">Reference proteome</keyword>
<evidence type="ECO:0000256" key="1">
    <source>
        <dbReference type="ARBA" id="ARBA00022729"/>
    </source>
</evidence>
<accession>A0A9X1FMV1</accession>
<gene>
    <name evidence="4" type="ORF">KXJ69_03385</name>
</gene>
<dbReference type="Pfam" id="PF18962">
    <property type="entry name" value="Por_Secre_tail"/>
    <property type="match status" value="1"/>
</dbReference>
<name>A0A9X1FMV1_9FLAO</name>
<sequence>MKKIFVIFLLIHFNFAGAQIIDVITGITHPNEFELSGDDLYFVEYTDGIISKIDVNDPNPQPEFIYDVGNNLYDILIYQNRLFYTVYNNPIIYEIDLNDPNPTPTQFMTGLNHPDGLLLIGTELYISERWGDKISKVNINDSNPTIELVVTVQDPRELWLDGDILYIMAQDGSKVMSINITDIDPTTELVTNTGGIASDIIVYENDIYISYIFEDKISKYDQTNGLVTQIEGINGPIGMIVIGEDLYFTQYDANKISKIDINSLPISLSVSENDFENISIYPNPVSTDLTINGLDKSVTAEIYDLEGRLIKISIINPLDKLSVDDLNSGFYLLKIDDYKVVKFIKK</sequence>
<evidence type="ECO:0000313" key="5">
    <source>
        <dbReference type="Proteomes" id="UP001138686"/>
    </source>
</evidence>
<comment type="caution">
    <text evidence="4">The sequence shown here is derived from an EMBL/GenBank/DDBJ whole genome shotgun (WGS) entry which is preliminary data.</text>
</comment>
<dbReference type="AlphaFoldDB" id="A0A9X1FMV1"/>
<evidence type="ECO:0000313" key="4">
    <source>
        <dbReference type="EMBL" id="MBW2937133.1"/>
    </source>
</evidence>